<dbReference type="GO" id="GO:0008270">
    <property type="term" value="F:zinc ion binding"/>
    <property type="evidence" value="ECO:0007669"/>
    <property type="project" value="UniProtKB-KW"/>
</dbReference>
<reference evidence="12" key="1">
    <citation type="submission" date="2020-05" db="UniProtKB">
        <authorList>
            <consortium name="EnsemblMetazoa"/>
        </authorList>
    </citation>
    <scope>IDENTIFICATION</scope>
    <source>
        <strain evidence="12">BB02</strain>
    </source>
</reference>
<dbReference type="PRINTS" id="PR00625">
    <property type="entry name" value="JDOMAIN"/>
</dbReference>
<evidence type="ECO:0000256" key="7">
    <source>
        <dbReference type="ARBA" id="ARBA00023016"/>
    </source>
</evidence>
<feature type="zinc finger region" description="CR-type" evidence="9">
    <location>
        <begin position="140"/>
        <end position="222"/>
    </location>
</feature>
<keyword evidence="1" id="KW-0963">Cytoplasm</keyword>
<dbReference type="Gene3D" id="2.60.260.20">
    <property type="entry name" value="Urease metallochaperone UreE, N-terminal domain"/>
    <property type="match status" value="1"/>
</dbReference>
<evidence type="ECO:0000259" key="10">
    <source>
        <dbReference type="PROSITE" id="PS50076"/>
    </source>
</evidence>
<dbReference type="Pfam" id="PF01556">
    <property type="entry name" value="DnaJ_C"/>
    <property type="match status" value="1"/>
</dbReference>
<dbReference type="GO" id="GO:0005737">
    <property type="term" value="C:cytoplasm"/>
    <property type="evidence" value="ECO:0007669"/>
    <property type="project" value="TreeGrafter"/>
</dbReference>
<dbReference type="Gene3D" id="6.20.20.10">
    <property type="match status" value="2"/>
</dbReference>
<keyword evidence="8" id="KW-0143">Chaperone</keyword>
<dbReference type="InterPro" id="IPR008971">
    <property type="entry name" value="HSP40/DnaJ_pept-bd"/>
</dbReference>
<dbReference type="SMART" id="SM00271">
    <property type="entry name" value="DnaJ"/>
    <property type="match status" value="1"/>
</dbReference>
<protein>
    <recommendedName>
        <fullName evidence="14">Molecular chaperone DnaJ</fullName>
    </recommendedName>
</protein>
<dbReference type="PROSITE" id="PS50076">
    <property type="entry name" value="DNAJ_2"/>
    <property type="match status" value="1"/>
</dbReference>
<gene>
    <name evidence="12" type="primary">106064451</name>
</gene>
<dbReference type="STRING" id="6526.A0A2C9M3R8"/>
<feature type="domain" description="CR-type" evidence="11">
    <location>
        <begin position="140"/>
        <end position="222"/>
    </location>
</feature>
<keyword evidence="7" id="KW-0346">Stress response</keyword>
<dbReference type="GO" id="GO:0051082">
    <property type="term" value="F:unfolded protein binding"/>
    <property type="evidence" value="ECO:0007669"/>
    <property type="project" value="InterPro"/>
</dbReference>
<dbReference type="VEuPathDB" id="VectorBase:BGLB038166"/>
<keyword evidence="2" id="KW-0235">DNA replication</keyword>
<dbReference type="InterPro" id="IPR018253">
    <property type="entry name" value="DnaJ_domain_CS"/>
</dbReference>
<dbReference type="CDD" id="cd06257">
    <property type="entry name" value="DnaJ"/>
    <property type="match status" value="1"/>
</dbReference>
<evidence type="ECO:0000256" key="1">
    <source>
        <dbReference type="ARBA" id="ARBA00022490"/>
    </source>
</evidence>
<dbReference type="InterPro" id="IPR036869">
    <property type="entry name" value="J_dom_sf"/>
</dbReference>
<evidence type="ECO:0000256" key="8">
    <source>
        <dbReference type="ARBA" id="ARBA00023186"/>
    </source>
</evidence>
<dbReference type="InterPro" id="IPR002939">
    <property type="entry name" value="DnaJ_C"/>
</dbReference>
<evidence type="ECO:0000256" key="9">
    <source>
        <dbReference type="PROSITE-ProRule" id="PRU00546"/>
    </source>
</evidence>
<dbReference type="FunFam" id="1.10.287.110:FF:000034">
    <property type="entry name" value="Chaperone protein DnaJ"/>
    <property type="match status" value="1"/>
</dbReference>
<keyword evidence="5 9" id="KW-0863">Zinc-finger</keyword>
<accession>A0A2C9M3R8</accession>
<dbReference type="SUPFAM" id="SSF57938">
    <property type="entry name" value="DnaJ/Hsp40 cysteine-rich domain"/>
    <property type="match status" value="1"/>
</dbReference>
<organism evidence="12 13">
    <name type="scientific">Biomphalaria glabrata</name>
    <name type="common">Bloodfluke planorb</name>
    <name type="synonym">Freshwater snail</name>
    <dbReference type="NCBI Taxonomy" id="6526"/>
    <lineage>
        <taxon>Eukaryota</taxon>
        <taxon>Metazoa</taxon>
        <taxon>Spiralia</taxon>
        <taxon>Lophotrochozoa</taxon>
        <taxon>Mollusca</taxon>
        <taxon>Gastropoda</taxon>
        <taxon>Heterobranchia</taxon>
        <taxon>Euthyneura</taxon>
        <taxon>Panpulmonata</taxon>
        <taxon>Hygrophila</taxon>
        <taxon>Lymnaeoidea</taxon>
        <taxon>Planorbidae</taxon>
        <taxon>Biomphalaria</taxon>
    </lineage>
</organism>
<dbReference type="Pfam" id="PF00684">
    <property type="entry name" value="DnaJ_CXXCXGXG"/>
    <property type="match status" value="1"/>
</dbReference>
<keyword evidence="3 9" id="KW-0479">Metal-binding</keyword>
<evidence type="ECO:0000256" key="6">
    <source>
        <dbReference type="ARBA" id="ARBA00022833"/>
    </source>
</evidence>
<evidence type="ECO:0000259" key="11">
    <source>
        <dbReference type="PROSITE" id="PS51188"/>
    </source>
</evidence>
<dbReference type="SUPFAM" id="SSF46565">
    <property type="entry name" value="Chaperone J-domain"/>
    <property type="match status" value="1"/>
</dbReference>
<evidence type="ECO:0000256" key="5">
    <source>
        <dbReference type="ARBA" id="ARBA00022771"/>
    </source>
</evidence>
<dbReference type="GO" id="GO:0031072">
    <property type="term" value="F:heat shock protein binding"/>
    <property type="evidence" value="ECO:0007669"/>
    <property type="project" value="InterPro"/>
</dbReference>
<dbReference type="VEuPathDB" id="VectorBase:BGLAX_052032"/>
<proteinExistence type="predicted"/>
<dbReference type="PANTHER" id="PTHR43096:SF48">
    <property type="entry name" value="CHAPERONE PROTEIN DNAJ"/>
    <property type="match status" value="1"/>
</dbReference>
<dbReference type="EnsemblMetazoa" id="BGLB038166-RA">
    <property type="protein sequence ID" value="BGLB038166-PA"/>
    <property type="gene ID" value="BGLB038166"/>
</dbReference>
<dbReference type="PROSITE" id="PS00636">
    <property type="entry name" value="DNAJ_1"/>
    <property type="match status" value="1"/>
</dbReference>
<name>A0A2C9M3R8_BIOGL</name>
<evidence type="ECO:0008006" key="14">
    <source>
        <dbReference type="Google" id="ProtNLM"/>
    </source>
</evidence>
<evidence type="ECO:0000256" key="3">
    <source>
        <dbReference type="ARBA" id="ARBA00022723"/>
    </source>
</evidence>
<keyword evidence="6 9" id="KW-0862">Zinc</keyword>
<dbReference type="AlphaFoldDB" id="A0A2C9M3R8"/>
<dbReference type="InterPro" id="IPR001305">
    <property type="entry name" value="HSP_DnaJ_Cys-rich_dom"/>
</dbReference>
<dbReference type="Pfam" id="PF00226">
    <property type="entry name" value="DnaJ"/>
    <property type="match status" value="1"/>
</dbReference>
<dbReference type="PROSITE" id="PS51188">
    <property type="entry name" value="ZF_CR"/>
    <property type="match status" value="1"/>
</dbReference>
<evidence type="ECO:0000313" key="13">
    <source>
        <dbReference type="Proteomes" id="UP000076420"/>
    </source>
</evidence>
<feature type="domain" description="J" evidence="10">
    <location>
        <begin position="6"/>
        <end position="71"/>
    </location>
</feature>
<dbReference type="GO" id="GO:0042026">
    <property type="term" value="P:protein refolding"/>
    <property type="evidence" value="ECO:0007669"/>
    <property type="project" value="TreeGrafter"/>
</dbReference>
<dbReference type="GO" id="GO:0006260">
    <property type="term" value="P:DNA replication"/>
    <property type="evidence" value="ECO:0007669"/>
    <property type="project" value="UniProtKB-KW"/>
</dbReference>
<dbReference type="CDD" id="cd10719">
    <property type="entry name" value="DnaJ_zf"/>
    <property type="match status" value="1"/>
</dbReference>
<evidence type="ECO:0000313" key="12">
    <source>
        <dbReference type="EnsemblMetazoa" id="BGLB038166-PA"/>
    </source>
</evidence>
<dbReference type="PANTHER" id="PTHR43096">
    <property type="entry name" value="DNAJ HOMOLOG 1, MITOCHONDRIAL-RELATED"/>
    <property type="match status" value="1"/>
</dbReference>
<dbReference type="Gene3D" id="1.10.287.110">
    <property type="entry name" value="DnaJ domain"/>
    <property type="match status" value="1"/>
</dbReference>
<dbReference type="Proteomes" id="UP000076420">
    <property type="component" value="Unassembled WGS sequence"/>
</dbReference>
<sequence>MRQKRDYYEVLGLKKGASEQEIKKAFRELAKKYHPDVNKEDPDTQKKFQEISEAYATLSDPNKKQAYDQFGHAAEQGGGGAGGFGGFGGGFAGENSFEDILNNIFGGFGGGSRSANPNAPQRGNDLLMRVSINLRDVVFGTEIKKTLEQHVSCSHCHGSGAASPADISVCRTCNGKGMVRQRVRTMMGYTEMQSACPDCHGKGKLILKKCSACHGKGIVAQKVEKVIKIPKGIYPGQRIEVTGFGEPGINGGPAGSLYVEVNIEKNQIFERIIRNEE</sequence>
<keyword evidence="4" id="KW-0677">Repeat</keyword>
<dbReference type="SUPFAM" id="SSF49493">
    <property type="entry name" value="HSP40/DnaJ peptide-binding domain"/>
    <property type="match status" value="1"/>
</dbReference>
<evidence type="ECO:0000256" key="4">
    <source>
        <dbReference type="ARBA" id="ARBA00022737"/>
    </source>
</evidence>
<dbReference type="InterPro" id="IPR036410">
    <property type="entry name" value="HSP_DnaJ_Cys-rich_dom_sf"/>
</dbReference>
<dbReference type="InterPro" id="IPR001623">
    <property type="entry name" value="DnaJ_domain"/>
</dbReference>
<evidence type="ECO:0000256" key="2">
    <source>
        <dbReference type="ARBA" id="ARBA00022705"/>
    </source>
</evidence>